<evidence type="ECO:0000256" key="6">
    <source>
        <dbReference type="SAM" id="Phobius"/>
    </source>
</evidence>
<keyword evidence="3 6" id="KW-0812">Transmembrane</keyword>
<dbReference type="OrthoDB" id="9810556at2"/>
<feature type="transmembrane region" description="Helical" evidence="6">
    <location>
        <begin position="125"/>
        <end position="142"/>
    </location>
</feature>
<comment type="similarity">
    <text evidence="2">Belongs to the EamA transporter family.</text>
</comment>
<evidence type="ECO:0000313" key="8">
    <source>
        <dbReference type="EMBL" id="SNZ21093.1"/>
    </source>
</evidence>
<keyword evidence="5 6" id="KW-0472">Membrane</keyword>
<name>A0A285PII6_9HYPH</name>
<dbReference type="RefSeq" id="WP_097155450.1">
    <property type="nucleotide sequence ID" value="NZ_OBEL01000006.1"/>
</dbReference>
<dbReference type="GO" id="GO:0016020">
    <property type="term" value="C:membrane"/>
    <property type="evidence" value="ECO:0007669"/>
    <property type="project" value="UniProtKB-SubCell"/>
</dbReference>
<dbReference type="InterPro" id="IPR000620">
    <property type="entry name" value="EamA_dom"/>
</dbReference>
<evidence type="ECO:0000256" key="1">
    <source>
        <dbReference type="ARBA" id="ARBA00004141"/>
    </source>
</evidence>
<feature type="transmembrane region" description="Helical" evidence="6">
    <location>
        <begin position="69"/>
        <end position="91"/>
    </location>
</feature>
<dbReference type="EMBL" id="OBEL01000006">
    <property type="protein sequence ID" value="SNZ21093.1"/>
    <property type="molecule type" value="Genomic_DNA"/>
</dbReference>
<gene>
    <name evidence="8" type="ORF">SAMN06265368_4209</name>
</gene>
<dbReference type="Pfam" id="PF00892">
    <property type="entry name" value="EamA"/>
    <property type="match status" value="2"/>
</dbReference>
<dbReference type="PANTHER" id="PTHR32322">
    <property type="entry name" value="INNER MEMBRANE TRANSPORTER"/>
    <property type="match status" value="1"/>
</dbReference>
<feature type="transmembrane region" description="Helical" evidence="6">
    <location>
        <begin position="255"/>
        <end position="275"/>
    </location>
</feature>
<evidence type="ECO:0000313" key="9">
    <source>
        <dbReference type="Proteomes" id="UP000219439"/>
    </source>
</evidence>
<keyword evidence="4 6" id="KW-1133">Transmembrane helix</keyword>
<feature type="transmembrane region" description="Helical" evidence="6">
    <location>
        <begin position="9"/>
        <end position="30"/>
    </location>
</feature>
<evidence type="ECO:0000256" key="4">
    <source>
        <dbReference type="ARBA" id="ARBA00022989"/>
    </source>
</evidence>
<proteinExistence type="inferred from homology"/>
<dbReference type="AlphaFoldDB" id="A0A285PII6"/>
<feature type="transmembrane region" description="Helical" evidence="6">
    <location>
        <begin position="194"/>
        <end position="213"/>
    </location>
</feature>
<feature type="transmembrane region" description="Helical" evidence="6">
    <location>
        <begin position="36"/>
        <end position="57"/>
    </location>
</feature>
<evidence type="ECO:0000256" key="2">
    <source>
        <dbReference type="ARBA" id="ARBA00007362"/>
    </source>
</evidence>
<keyword evidence="9" id="KW-1185">Reference proteome</keyword>
<evidence type="ECO:0000259" key="7">
    <source>
        <dbReference type="Pfam" id="PF00892"/>
    </source>
</evidence>
<comment type="subcellular location">
    <subcellularLocation>
        <location evidence="1">Membrane</location>
        <topology evidence="1">Multi-pass membrane protein</topology>
    </subcellularLocation>
</comment>
<sequence length="320" mass="34887">MPIITARHWLLLLFLILSWSSAIILTRVAVLEIPPLWVTAGRLTGGAIILIIYRLVFYKKPWSLGWHHTLWLILLGLLSSAAPFLLIAWGTQFTTSSVAGILMGTVPLIVLGLAHLLLPDEKMTRIKLGGFTLGFIGVILVINPWRTTETSSSNSATDTMELIGQLAIFLAAFCYAASGVLTRRMPQADNIDKATVVVLIAALMLLIACWIFNPEISIETTPLHSWLILAYLGLVPTAIASIVLFILLQETSASFVTTSNYIIPALTTLGGILFLGESLNNLAWIGFIIILTGLILSNRKGARQSPDASSTNHYASNQQR</sequence>
<feature type="domain" description="EamA" evidence="7">
    <location>
        <begin position="10"/>
        <end position="142"/>
    </location>
</feature>
<protein>
    <submittedName>
        <fullName evidence="8">Permease of the drug/metabolite transporter (DMT) superfamily</fullName>
    </submittedName>
</protein>
<dbReference type="SUPFAM" id="SSF103481">
    <property type="entry name" value="Multidrug resistance efflux transporter EmrE"/>
    <property type="match status" value="2"/>
</dbReference>
<dbReference type="PANTHER" id="PTHR32322:SF2">
    <property type="entry name" value="EAMA DOMAIN-CONTAINING PROTEIN"/>
    <property type="match status" value="1"/>
</dbReference>
<accession>A0A285PII6</accession>
<organism evidence="8 9">
    <name type="scientific">Cohaesibacter gelatinilyticus</name>
    <dbReference type="NCBI Taxonomy" id="372072"/>
    <lineage>
        <taxon>Bacteria</taxon>
        <taxon>Pseudomonadati</taxon>
        <taxon>Pseudomonadota</taxon>
        <taxon>Alphaproteobacteria</taxon>
        <taxon>Hyphomicrobiales</taxon>
        <taxon>Cohaesibacteraceae</taxon>
    </lineage>
</organism>
<dbReference type="InterPro" id="IPR050638">
    <property type="entry name" value="AA-Vitamin_Transporters"/>
</dbReference>
<feature type="transmembrane region" description="Helical" evidence="6">
    <location>
        <begin position="281"/>
        <end position="297"/>
    </location>
</feature>
<reference evidence="8 9" key="1">
    <citation type="submission" date="2017-09" db="EMBL/GenBank/DDBJ databases">
        <authorList>
            <person name="Ehlers B."/>
            <person name="Leendertz F.H."/>
        </authorList>
    </citation>
    <scope>NUCLEOTIDE SEQUENCE [LARGE SCALE GENOMIC DNA]</scope>
    <source>
        <strain evidence="8 9">DSM 18289</strain>
    </source>
</reference>
<feature type="transmembrane region" description="Helical" evidence="6">
    <location>
        <begin position="162"/>
        <end position="182"/>
    </location>
</feature>
<dbReference type="Proteomes" id="UP000219439">
    <property type="component" value="Unassembled WGS sequence"/>
</dbReference>
<feature type="transmembrane region" description="Helical" evidence="6">
    <location>
        <begin position="97"/>
        <end position="118"/>
    </location>
</feature>
<evidence type="ECO:0000256" key="5">
    <source>
        <dbReference type="ARBA" id="ARBA00023136"/>
    </source>
</evidence>
<feature type="transmembrane region" description="Helical" evidence="6">
    <location>
        <begin position="225"/>
        <end position="248"/>
    </location>
</feature>
<dbReference type="InterPro" id="IPR037185">
    <property type="entry name" value="EmrE-like"/>
</dbReference>
<feature type="domain" description="EamA" evidence="7">
    <location>
        <begin position="163"/>
        <end position="298"/>
    </location>
</feature>
<evidence type="ECO:0000256" key="3">
    <source>
        <dbReference type="ARBA" id="ARBA00022692"/>
    </source>
</evidence>